<name>A0ABW4BKD1_9LACO</name>
<accession>A0ABW4BKD1</accession>
<evidence type="ECO:0000313" key="3">
    <source>
        <dbReference type="Proteomes" id="UP001597191"/>
    </source>
</evidence>
<organism evidence="2 3">
    <name type="scientific">Lapidilactobacillus gannanensis</name>
    <dbReference type="NCBI Taxonomy" id="2486002"/>
    <lineage>
        <taxon>Bacteria</taxon>
        <taxon>Bacillati</taxon>
        <taxon>Bacillota</taxon>
        <taxon>Bacilli</taxon>
        <taxon>Lactobacillales</taxon>
        <taxon>Lactobacillaceae</taxon>
        <taxon>Lapidilactobacillus</taxon>
    </lineage>
</organism>
<dbReference type="Proteomes" id="UP001597191">
    <property type="component" value="Unassembled WGS sequence"/>
</dbReference>
<keyword evidence="1" id="KW-0812">Transmembrane</keyword>
<keyword evidence="3" id="KW-1185">Reference proteome</keyword>
<keyword evidence="1" id="KW-1133">Transmembrane helix</keyword>
<proteinExistence type="predicted"/>
<gene>
    <name evidence="2" type="ORF">ACFQ4R_01700</name>
</gene>
<comment type="caution">
    <text evidence="2">The sequence shown here is derived from an EMBL/GenBank/DDBJ whole genome shotgun (WGS) entry which is preliminary data.</text>
</comment>
<dbReference type="EMBL" id="JBHTOH010000014">
    <property type="protein sequence ID" value="MFD1410338.1"/>
    <property type="molecule type" value="Genomic_DNA"/>
</dbReference>
<feature type="transmembrane region" description="Helical" evidence="1">
    <location>
        <begin position="6"/>
        <end position="24"/>
    </location>
</feature>
<reference evidence="3" key="1">
    <citation type="journal article" date="2019" name="Int. J. Syst. Evol. Microbiol.">
        <title>The Global Catalogue of Microorganisms (GCM) 10K type strain sequencing project: providing services to taxonomists for standard genome sequencing and annotation.</title>
        <authorList>
            <consortium name="The Broad Institute Genomics Platform"/>
            <consortium name="The Broad Institute Genome Sequencing Center for Infectious Disease"/>
            <person name="Wu L."/>
            <person name="Ma J."/>
        </authorList>
    </citation>
    <scope>NUCLEOTIDE SEQUENCE [LARGE SCALE GENOMIC DNA]</scope>
    <source>
        <strain evidence="3">CCM 8937</strain>
    </source>
</reference>
<dbReference type="RefSeq" id="WP_125646728.1">
    <property type="nucleotide sequence ID" value="NZ_JBHTOH010000014.1"/>
</dbReference>
<evidence type="ECO:0000313" key="2">
    <source>
        <dbReference type="EMBL" id="MFD1410338.1"/>
    </source>
</evidence>
<protein>
    <submittedName>
        <fullName evidence="2">Uncharacterized protein</fullName>
    </submittedName>
</protein>
<keyword evidence="1" id="KW-0472">Membrane</keyword>
<sequence>MENKKILKGVFIVLIILGLIIIGFKVKYKKDHAMTFESIQKTVIYGKTTRVDLEKSFGESEKIEKNQKLVHKKHYQLFTSESTFMDSMPPTYYDKIKIDLPKEEMKKEREQKKLSYVRYSFKQIGIQHVYFFFNSEGLLYAIGFDFPDYSSDKEPYELIKYLNKKFN</sequence>
<evidence type="ECO:0000256" key="1">
    <source>
        <dbReference type="SAM" id="Phobius"/>
    </source>
</evidence>